<evidence type="ECO:0000256" key="7">
    <source>
        <dbReference type="ARBA" id="ARBA00022786"/>
    </source>
</evidence>
<feature type="compositionally biased region" description="Low complexity" evidence="10">
    <location>
        <begin position="458"/>
        <end position="476"/>
    </location>
</feature>
<sequence length="721" mass="77218">MQGQRSTLDSFADTFGLDHGASSSNAGMNQQLFWNDVLNPVEGGYQECPPTLSEGSGDVNVIGHEGRSLSSWNLGEASSSDRTRGHMVHNEAKTEHLWSRNHAGSGPSLEERRLESANTMSLGSVHLNLNNNLLGNGSLFSQASSSDEIPQNLNLNAGYTSNNAAGSGGFMEPSLLHSAASSDHFGTASGSGGYLVDEGDARPGCSLDGRRLSCKRKTLEGGVSGQSSSLGGNSSRYQQAENSLWHSFPPRFDAASSSGISTPAMTPLTLNLPEPANPQSAVGTRGANPALSLAGNAETSHRNFRMRTNSANQQDLAPSNLPPTGYPARHSHGWSPHQLSSRALPISQSLDLRPPVANVSSESRSQTTHSHGLPRNVHPFSFNGTPSSRSGSSSSSTLIPGERPNASREGVHLRMPRSISEHPMFVAASEMRNLAQEPTNWSLANGSSTTAGNLASNPRVVSSSVIHPSPSSAWAPHPNPTSQYSQRLSEVVRRSLFPSAGSESGAPSSTFPPLRSGPSASSPEGPPSSAAGQQGNPQPYSRSAFLMDRQGDGVPLSFRSLAAATEGRSRLLSEVRFRHIRNVLDMVRRGGDGLRFEDVMILDQSVFFGVADLHDRHRDMRLDVDNMSYEELLALEERIGDVSTGLSEEVISKCLKKRKFCTIRINAPSEMEPCCICQEEYVEGDDLGTLECGHEFHSGCVKQWLKQKNLCPVCKTTALVT</sequence>
<dbReference type="Gene3D" id="3.30.40.10">
    <property type="entry name" value="Zinc/RING finger domain, C3HC4 (zinc finger)"/>
    <property type="match status" value="1"/>
</dbReference>
<dbReference type="PANTHER" id="PTHR22937:SF224">
    <property type="entry name" value="E3 UBIQUITIN-PROTEIN LIGASE MBR1-RELATED"/>
    <property type="match status" value="1"/>
</dbReference>
<dbReference type="GO" id="GO:0008270">
    <property type="term" value="F:zinc ion binding"/>
    <property type="evidence" value="ECO:0007669"/>
    <property type="project" value="UniProtKB-KW"/>
</dbReference>
<keyword evidence="7" id="KW-0833">Ubl conjugation pathway</keyword>
<gene>
    <name evidence="12" type="ORF">MKW98_004438</name>
</gene>
<dbReference type="GO" id="GO:0061630">
    <property type="term" value="F:ubiquitin protein ligase activity"/>
    <property type="evidence" value="ECO:0007669"/>
    <property type="project" value="UniProtKB-EC"/>
</dbReference>
<evidence type="ECO:0000256" key="9">
    <source>
        <dbReference type="PROSITE-ProRule" id="PRU00175"/>
    </source>
</evidence>
<evidence type="ECO:0000313" key="13">
    <source>
        <dbReference type="Proteomes" id="UP001202328"/>
    </source>
</evidence>
<evidence type="ECO:0000313" key="12">
    <source>
        <dbReference type="EMBL" id="KAI3915997.1"/>
    </source>
</evidence>
<keyword evidence="5" id="KW-0479">Metal-binding</keyword>
<dbReference type="EMBL" id="JAJJMB010009125">
    <property type="protein sequence ID" value="KAI3915997.1"/>
    <property type="molecule type" value="Genomic_DNA"/>
</dbReference>
<dbReference type="Pfam" id="PF13639">
    <property type="entry name" value="zf-RING_2"/>
    <property type="match status" value="1"/>
</dbReference>
<accession>A0AAD4SN69</accession>
<evidence type="ECO:0000256" key="10">
    <source>
        <dbReference type="SAM" id="MobiDB-lite"/>
    </source>
</evidence>
<evidence type="ECO:0000256" key="5">
    <source>
        <dbReference type="ARBA" id="ARBA00022723"/>
    </source>
</evidence>
<reference evidence="12" key="1">
    <citation type="submission" date="2022-04" db="EMBL/GenBank/DDBJ databases">
        <title>A functionally conserved STORR gene fusion in Papaver species that diverged 16.8 million years ago.</title>
        <authorList>
            <person name="Catania T."/>
        </authorList>
    </citation>
    <scope>NUCLEOTIDE SEQUENCE</scope>
    <source>
        <strain evidence="12">S-188037</strain>
    </source>
</reference>
<dbReference type="SMART" id="SM00184">
    <property type="entry name" value="RING"/>
    <property type="match status" value="1"/>
</dbReference>
<keyword evidence="4" id="KW-0808">Transferase</keyword>
<feature type="compositionally biased region" description="Low complexity" evidence="10">
    <location>
        <begin position="516"/>
        <end position="532"/>
    </location>
</feature>
<dbReference type="SUPFAM" id="SSF57850">
    <property type="entry name" value="RING/U-box"/>
    <property type="match status" value="1"/>
</dbReference>
<evidence type="ECO:0000256" key="3">
    <source>
        <dbReference type="ARBA" id="ARBA00012483"/>
    </source>
</evidence>
<feature type="compositionally biased region" description="Polar residues" evidence="10">
    <location>
        <begin position="440"/>
        <end position="456"/>
    </location>
</feature>
<feature type="compositionally biased region" description="Low complexity" evidence="10">
    <location>
        <begin position="225"/>
        <end position="235"/>
    </location>
</feature>
<proteinExistence type="predicted"/>
<feature type="domain" description="RING-type" evidence="11">
    <location>
        <begin position="674"/>
        <end position="715"/>
    </location>
</feature>
<evidence type="ECO:0000259" key="11">
    <source>
        <dbReference type="PROSITE" id="PS50089"/>
    </source>
</evidence>
<feature type="region of interest" description="Disordered" evidence="10">
    <location>
        <begin position="355"/>
        <end position="413"/>
    </location>
</feature>
<dbReference type="GO" id="GO:0010228">
    <property type="term" value="P:vegetative to reproductive phase transition of meristem"/>
    <property type="evidence" value="ECO:0007669"/>
    <property type="project" value="UniProtKB-ARBA"/>
</dbReference>
<keyword evidence="13" id="KW-1185">Reference proteome</keyword>
<protein>
    <recommendedName>
        <fullName evidence="3">RING-type E3 ubiquitin transferase</fullName>
        <ecNumber evidence="3">2.3.2.27</ecNumber>
    </recommendedName>
</protein>
<comment type="catalytic activity">
    <reaction evidence="1">
        <text>S-ubiquitinyl-[E2 ubiquitin-conjugating enzyme]-L-cysteine + [acceptor protein]-L-lysine = [E2 ubiquitin-conjugating enzyme]-L-cysteine + N(6)-ubiquitinyl-[acceptor protein]-L-lysine.</text>
        <dbReference type="EC" id="2.3.2.27"/>
    </reaction>
</comment>
<feature type="compositionally biased region" description="Polar residues" evidence="10">
    <location>
        <begin position="358"/>
        <end position="370"/>
    </location>
</feature>
<comment type="caution">
    <text evidence="12">The sequence shown here is derived from an EMBL/GenBank/DDBJ whole genome shotgun (WGS) entry which is preliminary data.</text>
</comment>
<feature type="region of interest" description="Disordered" evidence="10">
    <location>
        <begin position="310"/>
        <end position="339"/>
    </location>
</feature>
<evidence type="ECO:0000256" key="8">
    <source>
        <dbReference type="ARBA" id="ARBA00022833"/>
    </source>
</evidence>
<keyword evidence="6 9" id="KW-0863">Zinc-finger</keyword>
<dbReference type="GO" id="GO:0043161">
    <property type="term" value="P:proteasome-mediated ubiquitin-dependent protein catabolic process"/>
    <property type="evidence" value="ECO:0007669"/>
    <property type="project" value="UniProtKB-ARBA"/>
</dbReference>
<dbReference type="AlphaFoldDB" id="A0AAD4SN69"/>
<keyword evidence="8" id="KW-0862">Zinc</keyword>
<dbReference type="Proteomes" id="UP001202328">
    <property type="component" value="Unassembled WGS sequence"/>
</dbReference>
<feature type="region of interest" description="Disordered" evidence="10">
    <location>
        <begin position="218"/>
        <end position="238"/>
    </location>
</feature>
<dbReference type="PANTHER" id="PTHR22937">
    <property type="entry name" value="E3 UBIQUITIN-PROTEIN LIGASE RNF165"/>
    <property type="match status" value="1"/>
</dbReference>
<dbReference type="InterPro" id="IPR013083">
    <property type="entry name" value="Znf_RING/FYVE/PHD"/>
</dbReference>
<name>A0AAD4SN69_9MAGN</name>
<feature type="compositionally biased region" description="Low complexity" evidence="10">
    <location>
        <begin position="387"/>
        <end position="396"/>
    </location>
</feature>
<evidence type="ECO:0000256" key="4">
    <source>
        <dbReference type="ARBA" id="ARBA00022679"/>
    </source>
</evidence>
<dbReference type="EC" id="2.3.2.27" evidence="3"/>
<feature type="compositionally biased region" description="Low complexity" evidence="10">
    <location>
        <begin position="498"/>
        <end position="509"/>
    </location>
</feature>
<feature type="region of interest" description="Disordered" evidence="10">
    <location>
        <begin position="440"/>
        <end position="543"/>
    </location>
</feature>
<evidence type="ECO:0000256" key="6">
    <source>
        <dbReference type="ARBA" id="ARBA00022771"/>
    </source>
</evidence>
<dbReference type="FunFam" id="3.30.40.10:FF:000309">
    <property type="entry name" value="E3 ubiquitin-protein ligase MBR2"/>
    <property type="match status" value="1"/>
</dbReference>
<comment type="pathway">
    <text evidence="2">Protein modification; protein ubiquitination.</text>
</comment>
<dbReference type="InterPro" id="IPR001841">
    <property type="entry name" value="Znf_RING"/>
</dbReference>
<dbReference type="InterPro" id="IPR045191">
    <property type="entry name" value="MBR1/2-like"/>
</dbReference>
<dbReference type="PROSITE" id="PS50089">
    <property type="entry name" value="ZF_RING_2"/>
    <property type="match status" value="1"/>
</dbReference>
<evidence type="ECO:0000256" key="1">
    <source>
        <dbReference type="ARBA" id="ARBA00000900"/>
    </source>
</evidence>
<evidence type="ECO:0000256" key="2">
    <source>
        <dbReference type="ARBA" id="ARBA00004906"/>
    </source>
</evidence>
<organism evidence="12 13">
    <name type="scientific">Papaver atlanticum</name>
    <dbReference type="NCBI Taxonomy" id="357466"/>
    <lineage>
        <taxon>Eukaryota</taxon>
        <taxon>Viridiplantae</taxon>
        <taxon>Streptophyta</taxon>
        <taxon>Embryophyta</taxon>
        <taxon>Tracheophyta</taxon>
        <taxon>Spermatophyta</taxon>
        <taxon>Magnoliopsida</taxon>
        <taxon>Ranunculales</taxon>
        <taxon>Papaveraceae</taxon>
        <taxon>Papaveroideae</taxon>
        <taxon>Papaver</taxon>
    </lineage>
</organism>